<proteinExistence type="predicted"/>
<keyword evidence="2" id="KW-1185">Reference proteome</keyword>
<accession>A0AA35T966</accession>
<dbReference type="Proteomes" id="UP001174909">
    <property type="component" value="Unassembled WGS sequence"/>
</dbReference>
<sequence>MKSLGTGFRGVGWRDVEVVRAPSGAPSPRLHGRALRRAERLGVTEIAISLSHSRGFAVAFAVASRPDTVDSLAATSATLWGESTAPQAALPAAS</sequence>
<protein>
    <submittedName>
        <fullName evidence="1">Holo-[acyl-carrier-protein] synthase</fullName>
    </submittedName>
</protein>
<dbReference type="AlphaFoldDB" id="A0AA35T966"/>
<name>A0AA35T966_GEOBA</name>
<dbReference type="Gene3D" id="3.90.470.20">
    <property type="entry name" value="4'-phosphopantetheinyl transferase domain"/>
    <property type="match status" value="1"/>
</dbReference>
<dbReference type="SUPFAM" id="SSF56214">
    <property type="entry name" value="4'-phosphopantetheinyl transferase"/>
    <property type="match status" value="1"/>
</dbReference>
<dbReference type="GO" id="GO:0008897">
    <property type="term" value="F:holo-[acyl-carrier-protein] synthase activity"/>
    <property type="evidence" value="ECO:0007669"/>
    <property type="project" value="InterPro"/>
</dbReference>
<dbReference type="InterPro" id="IPR037143">
    <property type="entry name" value="4-PPantetheinyl_Trfase_dom_sf"/>
</dbReference>
<dbReference type="EMBL" id="CASHTH010003296">
    <property type="protein sequence ID" value="CAI8043042.1"/>
    <property type="molecule type" value="Genomic_DNA"/>
</dbReference>
<organism evidence="1 2">
    <name type="scientific">Geodia barretti</name>
    <name type="common">Barrett's horny sponge</name>
    <dbReference type="NCBI Taxonomy" id="519541"/>
    <lineage>
        <taxon>Eukaryota</taxon>
        <taxon>Metazoa</taxon>
        <taxon>Porifera</taxon>
        <taxon>Demospongiae</taxon>
        <taxon>Heteroscleromorpha</taxon>
        <taxon>Tetractinellida</taxon>
        <taxon>Astrophorina</taxon>
        <taxon>Geodiidae</taxon>
        <taxon>Geodia</taxon>
    </lineage>
</organism>
<dbReference type="GO" id="GO:0000287">
    <property type="term" value="F:magnesium ion binding"/>
    <property type="evidence" value="ECO:0007669"/>
    <property type="project" value="InterPro"/>
</dbReference>
<comment type="caution">
    <text evidence="1">The sequence shown here is derived from an EMBL/GenBank/DDBJ whole genome shotgun (WGS) entry which is preliminary data.</text>
</comment>
<evidence type="ECO:0000313" key="2">
    <source>
        <dbReference type="Proteomes" id="UP001174909"/>
    </source>
</evidence>
<evidence type="ECO:0000313" key="1">
    <source>
        <dbReference type="EMBL" id="CAI8043042.1"/>
    </source>
</evidence>
<gene>
    <name evidence="1" type="ORF">GBAR_LOCUS23873</name>
</gene>
<reference evidence="1" key="1">
    <citation type="submission" date="2023-03" db="EMBL/GenBank/DDBJ databases">
        <authorList>
            <person name="Steffen K."/>
            <person name="Cardenas P."/>
        </authorList>
    </citation>
    <scope>NUCLEOTIDE SEQUENCE</scope>
</reference>